<dbReference type="AlphaFoldDB" id="A0ABD3F9G5"/>
<gene>
    <name evidence="1" type="ORF">V7S43_012663</name>
</gene>
<proteinExistence type="predicted"/>
<accession>A0ABD3F9G5</accession>
<keyword evidence="2" id="KW-1185">Reference proteome</keyword>
<evidence type="ECO:0008006" key="3">
    <source>
        <dbReference type="Google" id="ProtNLM"/>
    </source>
</evidence>
<evidence type="ECO:0000313" key="1">
    <source>
        <dbReference type="EMBL" id="KAL3662336.1"/>
    </source>
</evidence>
<comment type="caution">
    <text evidence="1">The sequence shown here is derived from an EMBL/GenBank/DDBJ whole genome shotgun (WGS) entry which is preliminary data.</text>
</comment>
<dbReference type="Proteomes" id="UP001632037">
    <property type="component" value="Unassembled WGS sequence"/>
</dbReference>
<sequence>MCRGSMRLQNKPERLDADLDRITPTKYVSVKYFLLVKSPKLSDTLILQYLGAFPALCQKITPRSVRFEKLQAKRALAATFGIVPVPPAAGIGSTVATLERPARFRSPKTIDSAVLGRKAFTGSLDIPLETTRLAPALTPRNVYENPKNRQFVLAMRLADQPRNSESPQ</sequence>
<reference evidence="1 2" key="1">
    <citation type="submission" date="2024-09" db="EMBL/GenBank/DDBJ databases">
        <title>Genome sequencing and assembly of Phytophthora oleae, isolate VK10A, causative agent of rot of olive drupes.</title>
        <authorList>
            <person name="Conti Taguali S."/>
            <person name="Riolo M."/>
            <person name="La Spada F."/>
            <person name="Cacciola S.O."/>
            <person name="Dionisio G."/>
        </authorList>
    </citation>
    <scope>NUCLEOTIDE SEQUENCE [LARGE SCALE GENOMIC DNA]</scope>
    <source>
        <strain evidence="1 2">VK10A</strain>
    </source>
</reference>
<evidence type="ECO:0000313" key="2">
    <source>
        <dbReference type="Proteomes" id="UP001632037"/>
    </source>
</evidence>
<protein>
    <recommendedName>
        <fullName evidence="3">Ribosomal protein S10 domain-containing protein</fullName>
    </recommendedName>
</protein>
<dbReference type="EMBL" id="JBIMZQ010000032">
    <property type="protein sequence ID" value="KAL3662336.1"/>
    <property type="molecule type" value="Genomic_DNA"/>
</dbReference>
<organism evidence="1 2">
    <name type="scientific">Phytophthora oleae</name>
    <dbReference type="NCBI Taxonomy" id="2107226"/>
    <lineage>
        <taxon>Eukaryota</taxon>
        <taxon>Sar</taxon>
        <taxon>Stramenopiles</taxon>
        <taxon>Oomycota</taxon>
        <taxon>Peronosporomycetes</taxon>
        <taxon>Peronosporales</taxon>
        <taxon>Peronosporaceae</taxon>
        <taxon>Phytophthora</taxon>
    </lineage>
</organism>
<name>A0ABD3F9G5_9STRA</name>